<organism evidence="1 2">
    <name type="scientific">Flagellimonas pacifica</name>
    <dbReference type="NCBI Taxonomy" id="1247520"/>
    <lineage>
        <taxon>Bacteria</taxon>
        <taxon>Pseudomonadati</taxon>
        <taxon>Bacteroidota</taxon>
        <taxon>Flavobacteriia</taxon>
        <taxon>Flavobacteriales</taxon>
        <taxon>Flavobacteriaceae</taxon>
        <taxon>Flagellimonas</taxon>
    </lineage>
</organism>
<evidence type="ECO:0008006" key="3">
    <source>
        <dbReference type="Google" id="ProtNLM"/>
    </source>
</evidence>
<dbReference type="AlphaFoldDB" id="A0A285MCQ1"/>
<evidence type="ECO:0000313" key="1">
    <source>
        <dbReference type="EMBL" id="SNY94909.1"/>
    </source>
</evidence>
<dbReference type="EMBL" id="OBEH01000001">
    <property type="protein sequence ID" value="SNY94909.1"/>
    <property type="molecule type" value="Genomic_DNA"/>
</dbReference>
<proteinExistence type="predicted"/>
<sequence>MKVFLPRFFCKKKLLPLVFLFGFFYLNAQVKLRIEPGVLLKTKSENIGLMLNVEPKIEISYNSVIGLRFGISVNSQKFETNNSSQFFIDEENDNAVISFVSTFDHYLNENYNRPYLGIGIGYYLLSPIDVSFAGSQNILEGTVKNQLGLLLRGGFELGNTRLGLEYNFIPKADIKIPGDKAVGIVNNSYFGLSIGFTIGGRKS</sequence>
<evidence type="ECO:0000313" key="2">
    <source>
        <dbReference type="Proteomes" id="UP000219048"/>
    </source>
</evidence>
<dbReference type="Proteomes" id="UP000219048">
    <property type="component" value="Unassembled WGS sequence"/>
</dbReference>
<name>A0A285MCQ1_9FLAO</name>
<gene>
    <name evidence="1" type="ORF">SAMN06265377_0570</name>
</gene>
<accession>A0A285MCQ1</accession>
<protein>
    <recommendedName>
        <fullName evidence="3">Outer membrane protein beta-barrel domain-containing protein</fullName>
    </recommendedName>
</protein>
<keyword evidence="2" id="KW-1185">Reference proteome</keyword>
<reference evidence="2" key="1">
    <citation type="submission" date="2017-09" db="EMBL/GenBank/DDBJ databases">
        <authorList>
            <person name="Varghese N."/>
            <person name="Submissions S."/>
        </authorList>
    </citation>
    <scope>NUCLEOTIDE SEQUENCE [LARGE SCALE GENOMIC DNA]</scope>
    <source>
        <strain evidence="2">DSM 25885</strain>
    </source>
</reference>